<reference evidence="2" key="1">
    <citation type="journal article" date="2019" name="Int. J. Syst. Evol. Microbiol.">
        <title>The Global Catalogue of Microorganisms (GCM) 10K type strain sequencing project: providing services to taxonomists for standard genome sequencing and annotation.</title>
        <authorList>
            <consortium name="The Broad Institute Genomics Platform"/>
            <consortium name="The Broad Institute Genome Sequencing Center for Infectious Disease"/>
            <person name="Wu L."/>
            <person name="Ma J."/>
        </authorList>
    </citation>
    <scope>NUCLEOTIDE SEQUENCE [LARGE SCALE GENOMIC DNA]</scope>
    <source>
        <strain evidence="2">XZYJT-10</strain>
    </source>
</reference>
<proteinExistence type="predicted"/>
<name>A0ABW2HSI8_9ACTN</name>
<organism evidence="1 2">
    <name type="scientific">Paractinoplanes rhizophilus</name>
    <dbReference type="NCBI Taxonomy" id="1416877"/>
    <lineage>
        <taxon>Bacteria</taxon>
        <taxon>Bacillati</taxon>
        <taxon>Actinomycetota</taxon>
        <taxon>Actinomycetes</taxon>
        <taxon>Micromonosporales</taxon>
        <taxon>Micromonosporaceae</taxon>
        <taxon>Paractinoplanes</taxon>
    </lineage>
</organism>
<evidence type="ECO:0000313" key="2">
    <source>
        <dbReference type="Proteomes" id="UP001596548"/>
    </source>
</evidence>
<dbReference type="RefSeq" id="WP_378966953.1">
    <property type="nucleotide sequence ID" value="NZ_JBHTBJ010000006.1"/>
</dbReference>
<dbReference type="EMBL" id="JBHTBJ010000006">
    <property type="protein sequence ID" value="MFC7274709.1"/>
    <property type="molecule type" value="Genomic_DNA"/>
</dbReference>
<sequence length="61" mass="6624">MEHISRDRVVIATKFGLLSHRGGDGGRQLDSHPDNIRAAVRLTAIAPPAGDRYANMSEIGR</sequence>
<evidence type="ECO:0000313" key="1">
    <source>
        <dbReference type="EMBL" id="MFC7274709.1"/>
    </source>
</evidence>
<keyword evidence="2" id="KW-1185">Reference proteome</keyword>
<comment type="caution">
    <text evidence="1">The sequence shown here is derived from an EMBL/GenBank/DDBJ whole genome shotgun (WGS) entry which is preliminary data.</text>
</comment>
<gene>
    <name evidence="1" type="ORF">ACFQS1_12005</name>
</gene>
<dbReference type="Proteomes" id="UP001596548">
    <property type="component" value="Unassembled WGS sequence"/>
</dbReference>
<accession>A0ABW2HSI8</accession>
<protein>
    <submittedName>
        <fullName evidence="1">Uncharacterized protein</fullName>
    </submittedName>
</protein>